<gene>
    <name evidence="1" type="ORF">BDV40DRAFT_252566</name>
</gene>
<proteinExistence type="predicted"/>
<evidence type="ECO:0000313" key="1">
    <source>
        <dbReference type="EMBL" id="KAE8167714.1"/>
    </source>
</evidence>
<dbReference type="Proteomes" id="UP000326950">
    <property type="component" value="Unassembled WGS sequence"/>
</dbReference>
<sequence length="69" mass="7802">MGAEYNGNIIQALTGSDGMLTKLNGDFEKTVDWMIERNGFETSTFQESQKVNKFAGKVGLEDKQFKNRH</sequence>
<accession>A0A5N6V9Y4</accession>
<dbReference type="EMBL" id="ML738588">
    <property type="protein sequence ID" value="KAE8167714.1"/>
    <property type="molecule type" value="Genomic_DNA"/>
</dbReference>
<protein>
    <submittedName>
        <fullName evidence="1">Uncharacterized protein</fullName>
    </submittedName>
</protein>
<organism evidence="1 2">
    <name type="scientific">Aspergillus tamarii</name>
    <dbReference type="NCBI Taxonomy" id="41984"/>
    <lineage>
        <taxon>Eukaryota</taxon>
        <taxon>Fungi</taxon>
        <taxon>Dikarya</taxon>
        <taxon>Ascomycota</taxon>
        <taxon>Pezizomycotina</taxon>
        <taxon>Eurotiomycetes</taxon>
        <taxon>Eurotiomycetidae</taxon>
        <taxon>Eurotiales</taxon>
        <taxon>Aspergillaceae</taxon>
        <taxon>Aspergillus</taxon>
        <taxon>Aspergillus subgen. Circumdati</taxon>
    </lineage>
</organism>
<name>A0A5N6V9Y4_ASPTM</name>
<dbReference type="AlphaFoldDB" id="A0A5N6V9Y4"/>
<keyword evidence="2" id="KW-1185">Reference proteome</keyword>
<reference evidence="1 2" key="1">
    <citation type="submission" date="2019-04" db="EMBL/GenBank/DDBJ databases">
        <title>Friends and foes A comparative genomics study of 23 Aspergillus species from section Flavi.</title>
        <authorList>
            <consortium name="DOE Joint Genome Institute"/>
            <person name="Kjaerbolling I."/>
            <person name="Vesth T."/>
            <person name="Frisvad J.C."/>
            <person name="Nybo J.L."/>
            <person name="Theobald S."/>
            <person name="Kildgaard S."/>
            <person name="Isbrandt T."/>
            <person name="Kuo A."/>
            <person name="Sato A."/>
            <person name="Lyhne E.K."/>
            <person name="Kogle M.E."/>
            <person name="Wiebenga A."/>
            <person name="Kun R.S."/>
            <person name="Lubbers R.J."/>
            <person name="Makela M.R."/>
            <person name="Barry K."/>
            <person name="Chovatia M."/>
            <person name="Clum A."/>
            <person name="Daum C."/>
            <person name="Haridas S."/>
            <person name="He G."/>
            <person name="LaButti K."/>
            <person name="Lipzen A."/>
            <person name="Mondo S."/>
            <person name="Riley R."/>
            <person name="Salamov A."/>
            <person name="Simmons B.A."/>
            <person name="Magnuson J.K."/>
            <person name="Henrissat B."/>
            <person name="Mortensen U.H."/>
            <person name="Larsen T.O."/>
            <person name="Devries R.P."/>
            <person name="Grigoriev I.V."/>
            <person name="Machida M."/>
            <person name="Baker S.E."/>
            <person name="Andersen M.R."/>
        </authorList>
    </citation>
    <scope>NUCLEOTIDE SEQUENCE [LARGE SCALE GENOMIC DNA]</scope>
    <source>
        <strain evidence="1 2">CBS 117626</strain>
    </source>
</reference>
<evidence type="ECO:0000313" key="2">
    <source>
        <dbReference type="Proteomes" id="UP000326950"/>
    </source>
</evidence>